<name>A0A2S0VN75_9ALTE</name>
<dbReference type="Gene3D" id="2.60.40.2030">
    <property type="match status" value="1"/>
</dbReference>
<dbReference type="Pfam" id="PF07602">
    <property type="entry name" value="DUF1565"/>
    <property type="match status" value="1"/>
</dbReference>
<dbReference type="Gene3D" id="2.160.20.10">
    <property type="entry name" value="Single-stranded right-handed beta-helix, Pectin lyase-like"/>
    <property type="match status" value="2"/>
</dbReference>
<keyword evidence="4" id="KW-1185">Reference proteome</keyword>
<feature type="region of interest" description="Disordered" evidence="1">
    <location>
        <begin position="744"/>
        <end position="768"/>
    </location>
</feature>
<accession>A0A2S0VN75</accession>
<gene>
    <name evidence="3" type="ORF">C2869_04085</name>
</gene>
<dbReference type="InterPro" id="IPR011050">
    <property type="entry name" value="Pectin_lyase_fold/virulence"/>
</dbReference>
<evidence type="ECO:0000259" key="2">
    <source>
        <dbReference type="Pfam" id="PF07602"/>
    </source>
</evidence>
<protein>
    <submittedName>
        <fullName evidence="3">Beta-1,3(4)-glucanase</fullName>
    </submittedName>
</protein>
<evidence type="ECO:0000313" key="3">
    <source>
        <dbReference type="EMBL" id="AWB65665.1"/>
    </source>
</evidence>
<dbReference type="PANTHER" id="PTHR36453">
    <property type="entry name" value="SECRETED PROTEIN-RELATED"/>
    <property type="match status" value="1"/>
</dbReference>
<dbReference type="InterPro" id="IPR012334">
    <property type="entry name" value="Pectin_lyas_fold"/>
</dbReference>
<sequence>MHYSTSNKVIASVILLSLAPLTYAKEIYVSKSGNDSNSGEQSSPYLTLNKAANEAVAGDTVFIGSGTYEETLRPANSGSQDNPIIFTAVDGEKVIITAMQALNGWQKDSGDIYKTTVDWDLGQQNFVMQGATAMDLARWPNNTDGDPFTQNSLRNSGGSQPETINDAYLDYNQGIPDIDWKNGGSLYFYGDKPGSGWTTWRAFITDSSATRVYFDLDKNPAWIRTFHAPGDKGDFFLQGVKGALDYQNEWYFDPNSKELFVQLPNGAKPNDGQVKMRKRVKAIDLAGRNHIHIKNLAVFGGSIELTGGASNNLIYGVTSLYGNYTLGVVRGFNSGNQSIKVAGANNIIERSEIGFGSGSGIYDSGTNTQILDNYLHDFNYLGDYDSIINARGGNGTIAKYNTITRGGRDAIQTVNNNAEYAYNDVSFSNLIADDCGLLYTLGGPRNMTIHHNWFHDAYSSGTKKKATGIYLDNDTSDVDVHHNVVWNTEWSNIQINWDGTDLNIFNNTFINGEKVMGAWHKEGTQFSNVKVWNNLSDDSNWEPQSDKQNNLSYPANNSPFIDAANGDFRLKAGSSPVDAGRAITGFTDDVTDNKPDVGAYELGGNMANWQAGITWERKFGPTGLGCYGLPGEDCQDPITQDPDVSLSPTQTVDEGKAVSVTIELSTLAMTYPVTIPYTLSGTANADDHTLSAGDIVITQGQSANLAFEIKTDTKVENNETLIITLGQATNANTTGNVTHTITIKDKTPVPEPTPEPQPDDKAGNTESSAGGSLSAIFLLMLGWLYCRRLQRFVQDT</sequence>
<organism evidence="3 4">
    <name type="scientific">Saccharobesus litoralis</name>
    <dbReference type="NCBI Taxonomy" id="2172099"/>
    <lineage>
        <taxon>Bacteria</taxon>
        <taxon>Pseudomonadati</taxon>
        <taxon>Pseudomonadota</taxon>
        <taxon>Gammaproteobacteria</taxon>
        <taxon>Alteromonadales</taxon>
        <taxon>Alteromonadaceae</taxon>
        <taxon>Saccharobesus</taxon>
    </lineage>
</organism>
<reference evidence="3 4" key="1">
    <citation type="submission" date="2018-01" db="EMBL/GenBank/DDBJ databases">
        <title>Genome sequence of a Cantenovulum-like bacteria.</title>
        <authorList>
            <person name="Tan W.R."/>
            <person name="Lau N.-S."/>
            <person name="Go F."/>
            <person name="Amirul A.-A.A."/>
        </authorList>
    </citation>
    <scope>NUCLEOTIDE SEQUENCE [LARGE SCALE GENOMIC DNA]</scope>
    <source>
        <strain evidence="3 4">CCB-QB4</strain>
    </source>
</reference>
<evidence type="ECO:0000256" key="1">
    <source>
        <dbReference type="SAM" id="MobiDB-lite"/>
    </source>
</evidence>
<evidence type="ECO:0000313" key="4">
    <source>
        <dbReference type="Proteomes" id="UP000244441"/>
    </source>
</evidence>
<dbReference type="SUPFAM" id="SSF51126">
    <property type="entry name" value="Pectin lyase-like"/>
    <property type="match status" value="1"/>
</dbReference>
<dbReference type="PANTHER" id="PTHR36453:SF1">
    <property type="entry name" value="RIGHT HANDED BETA HELIX DOMAIN-CONTAINING PROTEIN"/>
    <property type="match status" value="1"/>
</dbReference>
<dbReference type="AlphaFoldDB" id="A0A2S0VN75"/>
<dbReference type="InterPro" id="IPR011459">
    <property type="entry name" value="DUF1565"/>
</dbReference>
<feature type="domain" description="DUF1565" evidence="2">
    <location>
        <begin position="32"/>
        <end position="71"/>
    </location>
</feature>
<dbReference type="OrthoDB" id="9763537at2"/>
<dbReference type="Proteomes" id="UP000244441">
    <property type="component" value="Chromosome"/>
</dbReference>
<dbReference type="EMBL" id="CP026604">
    <property type="protein sequence ID" value="AWB65665.1"/>
    <property type="molecule type" value="Genomic_DNA"/>
</dbReference>
<proteinExistence type="predicted"/>
<dbReference type="RefSeq" id="WP_108601740.1">
    <property type="nucleotide sequence ID" value="NZ_CP026604.1"/>
</dbReference>
<dbReference type="SUPFAM" id="SSF141072">
    <property type="entry name" value="CalX-like"/>
    <property type="match status" value="1"/>
</dbReference>
<dbReference type="KEGG" id="cate:C2869_04085"/>
<dbReference type="InterPro" id="IPR038081">
    <property type="entry name" value="CalX-like_sf"/>
</dbReference>